<protein>
    <recommendedName>
        <fullName evidence="4">Cytochrome c domain-containing protein</fullName>
    </recommendedName>
</protein>
<evidence type="ECO:0000256" key="2">
    <source>
        <dbReference type="ARBA" id="ARBA00023004"/>
    </source>
</evidence>
<dbReference type="RefSeq" id="WP_187467842.1">
    <property type="nucleotide sequence ID" value="NZ_JACSIT010000141.1"/>
</dbReference>
<name>A0A923PQA6_9BACT</name>
<dbReference type="EMBL" id="JACSIT010000141">
    <property type="protein sequence ID" value="MBC6995821.1"/>
    <property type="molecule type" value="Genomic_DNA"/>
</dbReference>
<evidence type="ECO:0000313" key="6">
    <source>
        <dbReference type="Proteomes" id="UP000650081"/>
    </source>
</evidence>
<sequence>MFNHPLSHRPATLLCCLALLFSCGNQEKSQQQEVLLEASPDATTINISFTAQVPQDLSANATPQQLVQFAWEEFIALTWKSSYNEDGKRDHPDTSWNWSRYTDAYPDLLVWETYAHRTELRPADDQMQAFDMAPRYSFINPPQPANASASFTLFNNLDENNEIGSCNLYAHYSAEGKTNTVVYQAKTNRDEYEYIRSNYPTKAQLLAATSKTLDNITKLKEYYPGATSTCNCPAAEGVVCLPCGGAAVPGSTGATYDGAIEIKTAWRKLTAADDPAEFFVRKAIYYEKDPNGTITYNNGDFALIGIHIIHKTQNYPGFVFATWEHVGVEGDDMAYELLDGSGNIVENYPRFHEIPAVVQQANAAVHAQMKALNPNTIWQNYRLVGVQGAPSDDSTSFSYFLANYVIESDPTLADFHGSSIGDPFDGKPNLLASGQRLFNMGGCKGCHGVAQITLGTDFSFLLDTVGKPVPSPDILGPLPATTVPSAKLRSLIAATKK</sequence>
<comment type="caution">
    <text evidence="5">The sequence shown here is derived from an EMBL/GenBank/DDBJ whole genome shotgun (WGS) entry which is preliminary data.</text>
</comment>
<evidence type="ECO:0000259" key="4">
    <source>
        <dbReference type="PROSITE" id="PS51007"/>
    </source>
</evidence>
<evidence type="ECO:0000256" key="1">
    <source>
        <dbReference type="ARBA" id="ARBA00022723"/>
    </source>
</evidence>
<organism evidence="5 6">
    <name type="scientific">Neolewinella lacunae</name>
    <dbReference type="NCBI Taxonomy" id="1517758"/>
    <lineage>
        <taxon>Bacteria</taxon>
        <taxon>Pseudomonadati</taxon>
        <taxon>Bacteroidota</taxon>
        <taxon>Saprospiria</taxon>
        <taxon>Saprospirales</taxon>
        <taxon>Lewinellaceae</taxon>
        <taxon>Neolewinella</taxon>
    </lineage>
</organism>
<gene>
    <name evidence="5" type="ORF">H9S92_16765</name>
</gene>
<dbReference type="PROSITE" id="PS51007">
    <property type="entry name" value="CYTC"/>
    <property type="match status" value="1"/>
</dbReference>
<keyword evidence="6" id="KW-1185">Reference proteome</keyword>
<keyword evidence="2 3" id="KW-0408">Iron</keyword>
<dbReference type="InterPro" id="IPR009056">
    <property type="entry name" value="Cyt_c-like_dom"/>
</dbReference>
<dbReference type="GO" id="GO:0020037">
    <property type="term" value="F:heme binding"/>
    <property type="evidence" value="ECO:0007669"/>
    <property type="project" value="InterPro"/>
</dbReference>
<keyword evidence="1 3" id="KW-0479">Metal-binding</keyword>
<evidence type="ECO:0000313" key="5">
    <source>
        <dbReference type="EMBL" id="MBC6995821.1"/>
    </source>
</evidence>
<dbReference type="GO" id="GO:0009055">
    <property type="term" value="F:electron transfer activity"/>
    <property type="evidence" value="ECO:0007669"/>
    <property type="project" value="InterPro"/>
</dbReference>
<keyword evidence="3" id="KW-0349">Heme</keyword>
<dbReference type="AlphaFoldDB" id="A0A923PQA6"/>
<dbReference type="Proteomes" id="UP000650081">
    <property type="component" value="Unassembled WGS sequence"/>
</dbReference>
<reference evidence="5" key="1">
    <citation type="submission" date="2020-08" db="EMBL/GenBank/DDBJ databases">
        <title>Lewinella bacteria from marine environments.</title>
        <authorList>
            <person name="Zhong Y."/>
        </authorList>
    </citation>
    <scope>NUCLEOTIDE SEQUENCE</scope>
    <source>
        <strain evidence="5">KCTC 42187</strain>
    </source>
</reference>
<dbReference type="GO" id="GO:0046872">
    <property type="term" value="F:metal ion binding"/>
    <property type="evidence" value="ECO:0007669"/>
    <property type="project" value="UniProtKB-KW"/>
</dbReference>
<accession>A0A923PQA6</accession>
<feature type="domain" description="Cytochrome c" evidence="4">
    <location>
        <begin position="429"/>
        <end position="497"/>
    </location>
</feature>
<evidence type="ECO:0000256" key="3">
    <source>
        <dbReference type="PROSITE-ProRule" id="PRU00433"/>
    </source>
</evidence>
<proteinExistence type="predicted"/>